<accession>A0A8X6M448</accession>
<proteinExistence type="predicted"/>
<gene>
    <name evidence="1" type="primary">NCL1_14556</name>
    <name evidence="1" type="ORF">TNCT_518221</name>
</gene>
<dbReference type="Proteomes" id="UP000887116">
    <property type="component" value="Unassembled WGS sequence"/>
</dbReference>
<name>A0A8X6M448_TRICU</name>
<evidence type="ECO:0000313" key="2">
    <source>
        <dbReference type="Proteomes" id="UP000887116"/>
    </source>
</evidence>
<dbReference type="EMBL" id="BMAO01019562">
    <property type="protein sequence ID" value="GFR31332.1"/>
    <property type="molecule type" value="Genomic_DNA"/>
</dbReference>
<sequence length="175" mass="20537">MKLIAISTLDRAQRFVSSIPHVTPKIAHFLPLDFRFFCRRDWDTKPVLSNLHQNEAQLYIKSSVLEEENKRWDQLLADYRKNLDNEVNLVSVNYNGPFDVKKYQHFDYSDILEDAHHKGECLNFQIDKLKQTKKCLKTNVTLMNKAILSLSEEAGKNFAKTFQETPRSLIKKCFK</sequence>
<protein>
    <submittedName>
        <fullName evidence="1">Uncharacterized protein</fullName>
    </submittedName>
</protein>
<evidence type="ECO:0000313" key="1">
    <source>
        <dbReference type="EMBL" id="GFR31332.1"/>
    </source>
</evidence>
<keyword evidence="2" id="KW-1185">Reference proteome</keyword>
<dbReference type="OrthoDB" id="6434726at2759"/>
<comment type="caution">
    <text evidence="1">The sequence shown here is derived from an EMBL/GenBank/DDBJ whole genome shotgun (WGS) entry which is preliminary data.</text>
</comment>
<reference evidence="1" key="1">
    <citation type="submission" date="2020-07" db="EMBL/GenBank/DDBJ databases">
        <title>Multicomponent nature underlies the extraordinary mechanical properties of spider dragline silk.</title>
        <authorList>
            <person name="Kono N."/>
            <person name="Nakamura H."/>
            <person name="Mori M."/>
            <person name="Yoshida Y."/>
            <person name="Ohtoshi R."/>
            <person name="Malay A.D."/>
            <person name="Moran D.A.P."/>
            <person name="Tomita M."/>
            <person name="Numata K."/>
            <person name="Arakawa K."/>
        </authorList>
    </citation>
    <scope>NUCLEOTIDE SEQUENCE</scope>
</reference>
<dbReference type="AlphaFoldDB" id="A0A8X6M448"/>
<organism evidence="1 2">
    <name type="scientific">Trichonephila clavata</name>
    <name type="common">Joro spider</name>
    <name type="synonym">Nephila clavata</name>
    <dbReference type="NCBI Taxonomy" id="2740835"/>
    <lineage>
        <taxon>Eukaryota</taxon>
        <taxon>Metazoa</taxon>
        <taxon>Ecdysozoa</taxon>
        <taxon>Arthropoda</taxon>
        <taxon>Chelicerata</taxon>
        <taxon>Arachnida</taxon>
        <taxon>Araneae</taxon>
        <taxon>Araneomorphae</taxon>
        <taxon>Entelegynae</taxon>
        <taxon>Araneoidea</taxon>
        <taxon>Nephilidae</taxon>
        <taxon>Trichonephila</taxon>
    </lineage>
</organism>